<sequence>MSSVPPPPPPTITLIPAEASLFTFLLSVALTSPTPVILRVAGGWVRDKLLNKQSSDIDIALDTLSGVDFATLCCEYLEGKEEEPDKKKPKFATIQSNPEQSKHLETATMNLFDYSIGESRGR</sequence>
<dbReference type="AlphaFoldDB" id="A0A9W7A8S5"/>
<evidence type="ECO:0000256" key="5">
    <source>
        <dbReference type="SAM" id="MobiDB-lite"/>
    </source>
</evidence>
<evidence type="ECO:0000313" key="8">
    <source>
        <dbReference type="EMBL" id="GMH67827.1"/>
    </source>
</evidence>
<dbReference type="GO" id="GO:0052927">
    <property type="term" value="F:CC tRNA cytidylyltransferase activity"/>
    <property type="evidence" value="ECO:0007669"/>
    <property type="project" value="TreeGrafter"/>
</dbReference>
<evidence type="ECO:0000313" key="9">
    <source>
        <dbReference type="Proteomes" id="UP001162640"/>
    </source>
</evidence>
<keyword evidence="3 4" id="KW-0694">RNA-binding</keyword>
<feature type="region of interest" description="Disordered" evidence="5">
    <location>
        <begin position="82"/>
        <end position="101"/>
    </location>
</feature>
<dbReference type="Pfam" id="PF01743">
    <property type="entry name" value="PolyA_pol"/>
    <property type="match status" value="1"/>
</dbReference>
<gene>
    <name evidence="8" type="ORF">TL16_g04780</name>
</gene>
<dbReference type="GO" id="GO:0001680">
    <property type="term" value="P:tRNA 3'-terminal CCA addition"/>
    <property type="evidence" value="ECO:0007669"/>
    <property type="project" value="TreeGrafter"/>
</dbReference>
<evidence type="ECO:0000256" key="1">
    <source>
        <dbReference type="ARBA" id="ARBA00007265"/>
    </source>
</evidence>
<dbReference type="InterPro" id="IPR043519">
    <property type="entry name" value="NT_sf"/>
</dbReference>
<keyword evidence="6" id="KW-1133">Transmembrane helix</keyword>
<protein>
    <recommendedName>
        <fullName evidence="7">Poly A polymerase head domain-containing protein</fullName>
    </recommendedName>
</protein>
<dbReference type="EMBL" id="BLQM01000134">
    <property type="protein sequence ID" value="GMH67827.1"/>
    <property type="molecule type" value="Genomic_DNA"/>
</dbReference>
<organism evidence="8 9">
    <name type="scientific">Triparma laevis f. inornata</name>
    <dbReference type="NCBI Taxonomy" id="1714386"/>
    <lineage>
        <taxon>Eukaryota</taxon>
        <taxon>Sar</taxon>
        <taxon>Stramenopiles</taxon>
        <taxon>Ochrophyta</taxon>
        <taxon>Bolidophyceae</taxon>
        <taxon>Parmales</taxon>
        <taxon>Triparmaceae</taxon>
        <taxon>Triparma</taxon>
    </lineage>
</organism>
<dbReference type="Gene3D" id="3.30.460.10">
    <property type="entry name" value="Beta Polymerase, domain 2"/>
    <property type="match status" value="1"/>
</dbReference>
<evidence type="ECO:0000256" key="2">
    <source>
        <dbReference type="ARBA" id="ARBA00022679"/>
    </source>
</evidence>
<dbReference type="Proteomes" id="UP001162640">
    <property type="component" value="Unassembled WGS sequence"/>
</dbReference>
<evidence type="ECO:0000256" key="3">
    <source>
        <dbReference type="ARBA" id="ARBA00022884"/>
    </source>
</evidence>
<comment type="similarity">
    <text evidence="1 4">Belongs to the tRNA nucleotidyltransferase/poly(A) polymerase family.</text>
</comment>
<proteinExistence type="inferred from homology"/>
<feature type="transmembrane region" description="Helical" evidence="6">
    <location>
        <begin position="20"/>
        <end position="42"/>
    </location>
</feature>
<accession>A0A9W7A8S5</accession>
<dbReference type="PANTHER" id="PTHR13734:SF5">
    <property type="entry name" value="CCA TRNA NUCLEOTIDYLTRANSFERASE, MITOCHONDRIAL"/>
    <property type="match status" value="1"/>
</dbReference>
<name>A0A9W7A8S5_9STRA</name>
<reference evidence="9" key="1">
    <citation type="journal article" date="2023" name="Commun. Biol.">
        <title>Genome analysis of Parmales, the sister group of diatoms, reveals the evolutionary specialization of diatoms from phago-mixotrophs to photoautotrophs.</title>
        <authorList>
            <person name="Ban H."/>
            <person name="Sato S."/>
            <person name="Yoshikawa S."/>
            <person name="Yamada K."/>
            <person name="Nakamura Y."/>
            <person name="Ichinomiya M."/>
            <person name="Sato N."/>
            <person name="Blanc-Mathieu R."/>
            <person name="Endo H."/>
            <person name="Kuwata A."/>
            <person name="Ogata H."/>
        </authorList>
    </citation>
    <scope>NUCLEOTIDE SEQUENCE [LARGE SCALE GENOMIC DNA]</scope>
</reference>
<dbReference type="GO" id="GO:0052929">
    <property type="term" value="F:ATP:3'-cytidine-cytidine-tRNA adenylyltransferase activity"/>
    <property type="evidence" value="ECO:0007669"/>
    <property type="project" value="TreeGrafter"/>
</dbReference>
<evidence type="ECO:0000256" key="4">
    <source>
        <dbReference type="RuleBase" id="RU003953"/>
    </source>
</evidence>
<evidence type="ECO:0000259" key="7">
    <source>
        <dbReference type="Pfam" id="PF01743"/>
    </source>
</evidence>
<keyword evidence="6" id="KW-0812">Transmembrane</keyword>
<dbReference type="GO" id="GO:0003723">
    <property type="term" value="F:RNA binding"/>
    <property type="evidence" value="ECO:0007669"/>
    <property type="project" value="UniProtKB-KW"/>
</dbReference>
<keyword evidence="2 4" id="KW-0808">Transferase</keyword>
<dbReference type="SUPFAM" id="SSF81301">
    <property type="entry name" value="Nucleotidyltransferase"/>
    <property type="match status" value="1"/>
</dbReference>
<evidence type="ECO:0000256" key="6">
    <source>
        <dbReference type="SAM" id="Phobius"/>
    </source>
</evidence>
<keyword evidence="6" id="KW-0472">Membrane</keyword>
<feature type="domain" description="Poly A polymerase head" evidence="7">
    <location>
        <begin position="38"/>
        <end position="115"/>
    </location>
</feature>
<dbReference type="InterPro" id="IPR002646">
    <property type="entry name" value="PolA_pol_head_dom"/>
</dbReference>
<comment type="caution">
    <text evidence="8">The sequence shown here is derived from an EMBL/GenBank/DDBJ whole genome shotgun (WGS) entry which is preliminary data.</text>
</comment>
<dbReference type="PANTHER" id="PTHR13734">
    <property type="entry name" value="TRNA-NUCLEOTIDYLTRANSFERASE"/>
    <property type="match status" value="1"/>
</dbReference>